<gene>
    <name evidence="1" type="ORF">XFF6991_230014</name>
</gene>
<accession>A0A7Z7IX80</accession>
<protein>
    <submittedName>
        <fullName evidence="1">Uncharacterized protein</fullName>
    </submittedName>
</protein>
<dbReference type="Proteomes" id="UP000234345">
    <property type="component" value="Unassembled WGS sequence"/>
</dbReference>
<comment type="caution">
    <text evidence="1">The sequence shown here is derived from an EMBL/GenBank/DDBJ whole genome shotgun (WGS) entry which is preliminary data.</text>
</comment>
<dbReference type="AlphaFoldDB" id="A0A7Z7IX80"/>
<dbReference type="EMBL" id="OCZC01000050">
    <property type="protein sequence ID" value="SOO23285.1"/>
    <property type="molecule type" value="Genomic_DNA"/>
</dbReference>
<sequence length="108" mass="12212">MAVSCLWPGYTKSRTRPYGSYRYLPADGWYATYPQAAGADEPRVFQRVALWRVAPHGTIVGLISSPDNSQDESESQLLSAPRGLGVHYIHIDDLTAEERQDIRNRRFS</sequence>
<proteinExistence type="predicted"/>
<organism evidence="1 2">
    <name type="scientific">Xanthomonas campestris pv. phaseoli</name>
    <dbReference type="NCBI Taxonomy" id="317013"/>
    <lineage>
        <taxon>Bacteria</taxon>
        <taxon>Pseudomonadati</taxon>
        <taxon>Pseudomonadota</taxon>
        <taxon>Gammaproteobacteria</taxon>
        <taxon>Lysobacterales</taxon>
        <taxon>Lysobacteraceae</taxon>
        <taxon>Xanthomonas</taxon>
    </lineage>
</organism>
<evidence type="ECO:0000313" key="1">
    <source>
        <dbReference type="EMBL" id="SOO23285.1"/>
    </source>
</evidence>
<name>A0A7Z7IX80_XANCH</name>
<reference evidence="1 2" key="1">
    <citation type="submission" date="2017-10" db="EMBL/GenBank/DDBJ databases">
        <authorList>
            <person name="Regsiter A."/>
            <person name="William W."/>
        </authorList>
    </citation>
    <scope>NUCLEOTIDE SEQUENCE [LARGE SCALE GENOMIC DNA]</scope>
    <source>
        <strain evidence="1 2">CFBP6991</strain>
    </source>
</reference>
<evidence type="ECO:0000313" key="2">
    <source>
        <dbReference type="Proteomes" id="UP000234345"/>
    </source>
</evidence>